<dbReference type="Pfam" id="PF03845">
    <property type="entry name" value="Spore_permease"/>
    <property type="match status" value="1"/>
</dbReference>
<evidence type="ECO:0000256" key="7">
    <source>
        <dbReference type="ARBA" id="ARBA00023136"/>
    </source>
</evidence>
<dbReference type="STRING" id="520762.AN619_11520"/>
<evidence type="ECO:0000256" key="6">
    <source>
        <dbReference type="ARBA" id="ARBA00022989"/>
    </source>
</evidence>
<feature type="transmembrane region" description="Helical" evidence="8">
    <location>
        <begin position="185"/>
        <end position="207"/>
    </location>
</feature>
<feature type="transmembrane region" description="Helical" evidence="8">
    <location>
        <begin position="41"/>
        <end position="62"/>
    </location>
</feature>
<organism evidence="9 10">
    <name type="scientific">Thermotalea metallivorans</name>
    <dbReference type="NCBI Taxonomy" id="520762"/>
    <lineage>
        <taxon>Bacteria</taxon>
        <taxon>Bacillati</taxon>
        <taxon>Bacillota</taxon>
        <taxon>Clostridia</taxon>
        <taxon>Peptostreptococcales</taxon>
        <taxon>Thermotaleaceae</taxon>
        <taxon>Thermotalea</taxon>
    </lineage>
</organism>
<protein>
    <submittedName>
        <fullName evidence="9">Spore germination protein YndE</fullName>
    </submittedName>
</protein>
<keyword evidence="3" id="KW-0813">Transport</keyword>
<feature type="transmembrane region" description="Helical" evidence="8">
    <location>
        <begin position="219"/>
        <end position="242"/>
    </location>
</feature>
<name>A0A140L6M0_9FIRM</name>
<dbReference type="Gene3D" id="1.20.1740.10">
    <property type="entry name" value="Amino acid/polyamine transporter I"/>
    <property type="match status" value="1"/>
</dbReference>
<keyword evidence="10" id="KW-1185">Reference proteome</keyword>
<comment type="caution">
    <text evidence="9">The sequence shown here is derived from an EMBL/GenBank/DDBJ whole genome shotgun (WGS) entry which is preliminary data.</text>
</comment>
<evidence type="ECO:0000256" key="3">
    <source>
        <dbReference type="ARBA" id="ARBA00022448"/>
    </source>
</evidence>
<dbReference type="EMBL" id="LOEE01000028">
    <property type="protein sequence ID" value="KXG76195.1"/>
    <property type="molecule type" value="Genomic_DNA"/>
</dbReference>
<dbReference type="GO" id="GO:0016020">
    <property type="term" value="C:membrane"/>
    <property type="evidence" value="ECO:0007669"/>
    <property type="project" value="UniProtKB-SubCell"/>
</dbReference>
<keyword evidence="4" id="KW-0309">Germination</keyword>
<dbReference type="AlphaFoldDB" id="A0A140L6M0"/>
<feature type="transmembrane region" description="Helical" evidence="8">
    <location>
        <begin position="113"/>
        <end position="135"/>
    </location>
</feature>
<dbReference type="NCBIfam" id="TIGR00912">
    <property type="entry name" value="2A0309"/>
    <property type="match status" value="1"/>
</dbReference>
<proteinExistence type="inferred from homology"/>
<dbReference type="PANTHER" id="PTHR34975">
    <property type="entry name" value="SPORE GERMINATION PROTEIN A2"/>
    <property type="match status" value="1"/>
</dbReference>
<reference evidence="9 10" key="1">
    <citation type="submission" date="2015-12" db="EMBL/GenBank/DDBJ databases">
        <title>Draft genome sequence of the thermoanaerobe Thermotalea metallivorans, an isolate from the runoff channel of the Great Artesian Basin, Australia.</title>
        <authorList>
            <person name="Patel B.K."/>
        </authorList>
    </citation>
    <scope>NUCLEOTIDE SEQUENCE [LARGE SCALE GENOMIC DNA]</scope>
    <source>
        <strain evidence="9 10">B2-1</strain>
    </source>
</reference>
<feature type="transmembrane region" description="Helical" evidence="8">
    <location>
        <begin position="7"/>
        <end position="29"/>
    </location>
</feature>
<gene>
    <name evidence="9" type="primary">yndE_1</name>
    <name evidence="9" type="ORF">AN619_11520</name>
</gene>
<evidence type="ECO:0000256" key="4">
    <source>
        <dbReference type="ARBA" id="ARBA00022544"/>
    </source>
</evidence>
<evidence type="ECO:0000313" key="10">
    <source>
        <dbReference type="Proteomes" id="UP000070456"/>
    </source>
</evidence>
<keyword evidence="5 8" id="KW-0812">Transmembrane</keyword>
<dbReference type="RefSeq" id="WP_068555644.1">
    <property type="nucleotide sequence ID" value="NZ_LOEE01000028.1"/>
</dbReference>
<feature type="transmembrane region" description="Helical" evidence="8">
    <location>
        <begin position="338"/>
        <end position="358"/>
    </location>
</feature>
<dbReference type="GO" id="GO:0009847">
    <property type="term" value="P:spore germination"/>
    <property type="evidence" value="ECO:0007669"/>
    <property type="project" value="InterPro"/>
</dbReference>
<feature type="transmembrane region" description="Helical" evidence="8">
    <location>
        <begin position="82"/>
        <end position="101"/>
    </location>
</feature>
<evidence type="ECO:0000256" key="1">
    <source>
        <dbReference type="ARBA" id="ARBA00004141"/>
    </source>
</evidence>
<dbReference type="InterPro" id="IPR004761">
    <property type="entry name" value="Spore_GerAB"/>
</dbReference>
<evidence type="ECO:0000313" key="9">
    <source>
        <dbReference type="EMBL" id="KXG76195.1"/>
    </source>
</evidence>
<accession>A0A140L6M0</accession>
<feature type="transmembrane region" description="Helical" evidence="8">
    <location>
        <begin position="308"/>
        <end position="326"/>
    </location>
</feature>
<keyword evidence="7 8" id="KW-0472">Membrane</keyword>
<dbReference type="OrthoDB" id="2716906at2"/>
<feature type="transmembrane region" description="Helical" evidence="8">
    <location>
        <begin position="147"/>
        <end position="165"/>
    </location>
</feature>
<dbReference type="PANTHER" id="PTHR34975:SF2">
    <property type="entry name" value="SPORE GERMINATION PROTEIN A2"/>
    <property type="match status" value="1"/>
</dbReference>
<evidence type="ECO:0000256" key="8">
    <source>
        <dbReference type="SAM" id="Phobius"/>
    </source>
</evidence>
<sequence length="368" mass="40807">MKRNNDVILSSQLAAILSTTIIGVGILSLPRDVAEGVGPDSWLLILIGSILALIHGLLMYCLVRKFPGETLVEFSQTLLGKVLGKVISFGFCIYLLIFSAVEVRVFGEVTKQYLLFNTPLEVLGITLLILAVYLARSGIEPIARMSEIIFPIATFTAVLIILPLMPELDMSYLKPVLRTPIKKFITTIPAIFFSYVGIEVLLVFSAFVKDPKKIKNGVFLTVGLVTFFYLSITVITITRFGLEETSHMTTPVLELFKTIDIPGAFVENIEAFIMSIWILSVFMTLAVIYYGASLILSRLLGSKEQNYLVLPLMPIIYFLALIPDNVAQLSEYMEKFSLYMGTFYISLVPIALLVISGFKKKKGGNKSA</sequence>
<evidence type="ECO:0000256" key="5">
    <source>
        <dbReference type="ARBA" id="ARBA00022692"/>
    </source>
</evidence>
<feature type="transmembrane region" description="Helical" evidence="8">
    <location>
        <begin position="272"/>
        <end position="296"/>
    </location>
</feature>
<comment type="subcellular location">
    <subcellularLocation>
        <location evidence="1">Membrane</location>
        <topology evidence="1">Multi-pass membrane protein</topology>
    </subcellularLocation>
</comment>
<comment type="similarity">
    <text evidence="2">Belongs to the amino acid-polyamine-organocation (APC) superfamily. Spore germination protein (SGP) (TC 2.A.3.9) family.</text>
</comment>
<dbReference type="Proteomes" id="UP000070456">
    <property type="component" value="Unassembled WGS sequence"/>
</dbReference>
<evidence type="ECO:0000256" key="2">
    <source>
        <dbReference type="ARBA" id="ARBA00007998"/>
    </source>
</evidence>
<keyword evidence="6 8" id="KW-1133">Transmembrane helix</keyword>